<dbReference type="InterPro" id="IPR029058">
    <property type="entry name" value="AB_hydrolase_fold"/>
</dbReference>
<evidence type="ECO:0000256" key="3">
    <source>
        <dbReference type="ARBA" id="ARBA00022487"/>
    </source>
</evidence>
<evidence type="ECO:0000256" key="7">
    <source>
        <dbReference type="RuleBase" id="RU361235"/>
    </source>
</evidence>
<feature type="domain" description="Carboxylesterase type B" evidence="9">
    <location>
        <begin position="400"/>
        <end position="494"/>
    </location>
</feature>
<evidence type="ECO:0000313" key="10">
    <source>
        <dbReference type="EnsemblMetazoa" id="AALB004675-PA"/>
    </source>
</evidence>
<keyword evidence="4 7" id="KW-0378">Hydrolase</keyword>
<proteinExistence type="inferred from homology"/>
<keyword evidence="5" id="KW-1015">Disulfide bond</keyword>
<comment type="similarity">
    <text evidence="1 7">Belongs to the type-B carboxylesterase/lipase family.</text>
</comment>
<dbReference type="STRING" id="7167.A0A182FDT4"/>
<name>A0A182FDT4_ANOAL</name>
<dbReference type="VEuPathDB" id="VectorBase:AALB004675"/>
<evidence type="ECO:0000259" key="9">
    <source>
        <dbReference type="Pfam" id="PF00135"/>
    </source>
</evidence>
<evidence type="ECO:0000256" key="6">
    <source>
        <dbReference type="ARBA" id="ARBA00023180"/>
    </source>
</evidence>
<dbReference type="GO" id="GO:0007034">
    <property type="term" value="P:vacuolar transport"/>
    <property type="evidence" value="ECO:0007669"/>
    <property type="project" value="InterPro"/>
</dbReference>
<reference evidence="10 11" key="1">
    <citation type="journal article" date="2017" name="G3 (Bethesda)">
        <title>The Physical Genome Mapping of Anopheles albimanus Corrected Scaffold Misassemblies and Identified Interarm Rearrangements in Genus Anopheles.</title>
        <authorList>
            <person name="Artemov G.N."/>
            <person name="Peery A.N."/>
            <person name="Jiang X."/>
            <person name="Tu Z."/>
            <person name="Stegniy V.N."/>
            <person name="Sharakhova M.V."/>
            <person name="Sharakhov I.V."/>
        </authorList>
    </citation>
    <scope>NUCLEOTIDE SEQUENCE [LARGE SCALE GENOMIC DNA]</scope>
    <source>
        <strain evidence="10 11">ALBI9_A</strain>
    </source>
</reference>
<feature type="compositionally biased region" description="Basic residues" evidence="8">
    <location>
        <begin position="677"/>
        <end position="687"/>
    </location>
</feature>
<evidence type="ECO:0000256" key="4">
    <source>
        <dbReference type="ARBA" id="ARBA00022801"/>
    </source>
</evidence>
<evidence type="ECO:0000256" key="1">
    <source>
        <dbReference type="ARBA" id="ARBA00005964"/>
    </source>
</evidence>
<evidence type="ECO:0000256" key="8">
    <source>
        <dbReference type="SAM" id="MobiDB-lite"/>
    </source>
</evidence>
<keyword evidence="6" id="KW-0325">Glycoprotein</keyword>
<sequence length="687" mass="76227">MASSSSELIVQTGNGPVQGTTKTSLYGVAYASFQGIPYAKPPVGELRFKDPVAAASWTDVLDCTKQCDPCYHLDRRVNQIVGSEDSLKLNIFTKTIKPTKPLPVMVYVYGGGFVEGTSGTELYGPDYLIEKDIVLVTLNYRVGALGFLCCQSPDADVPGNAGLKDQRMALQWVRRNIASFGGDPASVTLFGHSAGGASVQYHTISEASKNLFDRAIIMSGSTICDWALSPQRNWVEKLAKAIGWQGESEGEQAALEFLRQTAPEDIVAHQEKLFGPQEIQEGLLTPFGPTIEPYQSEVCFIPKAPQEMLQAAWGNSINVMIGGTSEEGLILLPKVKPNLAAILQDPRLFAGNVPMRLNLSMEQRMAFAAQLKQLYYPDSEPSVDNLGGFIDMASDHSPFFNHYRIHMVDPDIRGTSHADEISYLFSNIFATALDQGTMEYRAIREFVDIFTSFAATGDPNCPSTTKVTWTPVPETIPPYECLNIGNEGISVQELPEGKRLKQLKQQRDKLKQYQKRIELSLEKDRELAKKCLASGRKDRAKTLLRKKKYQEKLLSNTDAQLETLEKLASDIEFAQVEAQVVSGLKVGNEALKKVNEVLSIDEVEQILDETRESIEKQQEIDALLNGVLTEDDEDDVLAELDALVAADQQQETEQPDTDDIINRLPEVPDDEPIKQRERQRKKEKGET</sequence>
<dbReference type="GO" id="GO:0052689">
    <property type="term" value="F:carboxylic ester hydrolase activity"/>
    <property type="evidence" value="ECO:0007669"/>
    <property type="project" value="UniProtKB-KW"/>
</dbReference>
<dbReference type="EC" id="3.1.1.-" evidence="7"/>
<dbReference type="InterPro" id="IPR019826">
    <property type="entry name" value="Carboxylesterase_B_AS"/>
</dbReference>
<evidence type="ECO:0000256" key="2">
    <source>
        <dbReference type="ARBA" id="ARBA00006190"/>
    </source>
</evidence>
<feature type="region of interest" description="Disordered" evidence="8">
    <location>
        <begin position="646"/>
        <end position="687"/>
    </location>
</feature>
<comment type="similarity">
    <text evidence="2">Belongs to the SNF7 family.</text>
</comment>
<dbReference type="PANTHER" id="PTHR43142:SF1">
    <property type="entry name" value="CARBOXYLIC ESTER HYDROLASE"/>
    <property type="match status" value="1"/>
</dbReference>
<reference evidence="10" key="2">
    <citation type="submission" date="2022-08" db="UniProtKB">
        <authorList>
            <consortium name="EnsemblMetazoa"/>
        </authorList>
    </citation>
    <scope>IDENTIFICATION</scope>
    <source>
        <strain evidence="10">STECLA/ALBI9_A</strain>
    </source>
</reference>
<dbReference type="InterPro" id="IPR005024">
    <property type="entry name" value="Snf7_fam"/>
</dbReference>
<keyword evidence="11" id="KW-1185">Reference proteome</keyword>
<protein>
    <recommendedName>
        <fullName evidence="7">Carboxylic ester hydrolase</fullName>
        <ecNumber evidence="7">3.1.1.-</ecNumber>
    </recommendedName>
</protein>
<dbReference type="InterPro" id="IPR002018">
    <property type="entry name" value="CarbesteraseB"/>
</dbReference>
<dbReference type="Gene3D" id="3.40.50.1820">
    <property type="entry name" value="alpha/beta hydrolase"/>
    <property type="match status" value="1"/>
</dbReference>
<evidence type="ECO:0000313" key="11">
    <source>
        <dbReference type="Proteomes" id="UP000069272"/>
    </source>
</evidence>
<dbReference type="EnsemblMetazoa" id="AALB004675-RA">
    <property type="protein sequence ID" value="AALB004675-PA"/>
    <property type="gene ID" value="AALB004675"/>
</dbReference>
<accession>A0A182FDT4</accession>
<dbReference type="PANTHER" id="PTHR43142">
    <property type="entry name" value="CARBOXYLIC ESTER HYDROLASE"/>
    <property type="match status" value="1"/>
</dbReference>
<dbReference type="Pfam" id="PF03357">
    <property type="entry name" value="Snf7"/>
    <property type="match status" value="1"/>
</dbReference>
<dbReference type="Pfam" id="PF00135">
    <property type="entry name" value="COesterase"/>
    <property type="match status" value="2"/>
</dbReference>
<dbReference type="PROSITE" id="PS00122">
    <property type="entry name" value="CARBOXYLESTERASE_B_1"/>
    <property type="match status" value="1"/>
</dbReference>
<feature type="domain" description="Carboxylesterase type B" evidence="9">
    <location>
        <begin position="7"/>
        <end position="396"/>
    </location>
</feature>
<dbReference type="VEuPathDB" id="VectorBase:AALB20_034698"/>
<keyword evidence="3" id="KW-0719">Serine esterase</keyword>
<dbReference type="Proteomes" id="UP000069272">
    <property type="component" value="Chromosome 3L"/>
</dbReference>
<organism evidence="10 11">
    <name type="scientific">Anopheles albimanus</name>
    <name type="common">New world malaria mosquito</name>
    <dbReference type="NCBI Taxonomy" id="7167"/>
    <lineage>
        <taxon>Eukaryota</taxon>
        <taxon>Metazoa</taxon>
        <taxon>Ecdysozoa</taxon>
        <taxon>Arthropoda</taxon>
        <taxon>Hexapoda</taxon>
        <taxon>Insecta</taxon>
        <taxon>Pterygota</taxon>
        <taxon>Neoptera</taxon>
        <taxon>Endopterygota</taxon>
        <taxon>Diptera</taxon>
        <taxon>Nematocera</taxon>
        <taxon>Culicoidea</taxon>
        <taxon>Culicidae</taxon>
        <taxon>Anophelinae</taxon>
        <taxon>Anopheles</taxon>
    </lineage>
</organism>
<dbReference type="VEuPathDB" id="VectorBase:AALB20_036385"/>
<dbReference type="SUPFAM" id="SSF53474">
    <property type="entry name" value="alpha/beta-Hydrolases"/>
    <property type="match status" value="1"/>
</dbReference>
<dbReference type="AlphaFoldDB" id="A0A182FDT4"/>
<evidence type="ECO:0000256" key="5">
    <source>
        <dbReference type="ARBA" id="ARBA00023157"/>
    </source>
</evidence>